<evidence type="ECO:0000256" key="1">
    <source>
        <dbReference type="SAM" id="Phobius"/>
    </source>
</evidence>
<dbReference type="InterPro" id="IPR001173">
    <property type="entry name" value="Glyco_trans_2-like"/>
</dbReference>
<reference evidence="3 4" key="1">
    <citation type="submission" date="2019-11" db="EMBL/GenBank/DDBJ databases">
        <authorList>
            <person name="Zheng R.K."/>
            <person name="Sun C.M."/>
        </authorList>
    </citation>
    <scope>NUCLEOTIDE SEQUENCE [LARGE SCALE GENOMIC DNA]</scope>
    <source>
        <strain evidence="3 4">WC007</strain>
    </source>
</reference>
<accession>A0A6I6JTN0</accession>
<feature type="domain" description="Glycosyltransferase 2-like" evidence="2">
    <location>
        <begin position="4"/>
        <end position="173"/>
    </location>
</feature>
<evidence type="ECO:0000313" key="4">
    <source>
        <dbReference type="Proteomes" id="UP000428260"/>
    </source>
</evidence>
<dbReference type="SUPFAM" id="SSF53448">
    <property type="entry name" value="Nucleotide-diphospho-sugar transferases"/>
    <property type="match status" value="1"/>
</dbReference>
<dbReference type="InterPro" id="IPR029044">
    <property type="entry name" value="Nucleotide-diphossugar_trans"/>
</dbReference>
<proteinExistence type="predicted"/>
<dbReference type="Proteomes" id="UP000428260">
    <property type="component" value="Chromosome"/>
</dbReference>
<organism evidence="3 4">
    <name type="scientific">Maribellus comscasis</name>
    <dbReference type="NCBI Taxonomy" id="2681766"/>
    <lineage>
        <taxon>Bacteria</taxon>
        <taxon>Pseudomonadati</taxon>
        <taxon>Bacteroidota</taxon>
        <taxon>Bacteroidia</taxon>
        <taxon>Marinilabiliales</taxon>
        <taxon>Prolixibacteraceae</taxon>
        <taxon>Maribellus</taxon>
    </lineage>
</organism>
<dbReference type="RefSeq" id="WP_158866659.1">
    <property type="nucleotide sequence ID" value="NZ_CP046401.1"/>
</dbReference>
<feature type="transmembrane region" description="Helical" evidence="1">
    <location>
        <begin position="299"/>
        <end position="322"/>
    </location>
</feature>
<sequence>MKFTIIVPVYNRLEEVKELLESAENIDFNRSEFEFLFVDDGSNDGFNEFISSYQSPSKLKLRAIFQQNQGPANARNNGMANCDGDFMLFIDSDCMLPPQWLKEIDKGIAEFGFDAFGGPDTFHPSFSPLLKAINYSMTSFIGTGGIRGNKKSVEKFYPRSFNMGISRAVYEKIGGMRLRYYGEDTDFSARIDESGFKMGLIPDAFVYHKRRTSLTKFFKQIKTIGMARIKLGTMHKNMLKVIHLLPAILILGLLLLVIVTPFLLTFTGYLWSLVGIGFLGICLLAFFQSFRMYKSIKPALLSIVTLNIQVFAYGVGLLQGIFKFIILKKD</sequence>
<keyword evidence="1" id="KW-1133">Transmembrane helix</keyword>
<keyword evidence="1" id="KW-0812">Transmembrane</keyword>
<evidence type="ECO:0000313" key="3">
    <source>
        <dbReference type="EMBL" id="QGY44448.1"/>
    </source>
</evidence>
<dbReference type="PANTHER" id="PTHR43685:SF3">
    <property type="entry name" value="SLR2126 PROTEIN"/>
    <property type="match status" value="1"/>
</dbReference>
<dbReference type="Pfam" id="PF00535">
    <property type="entry name" value="Glycos_transf_2"/>
    <property type="match status" value="1"/>
</dbReference>
<dbReference type="Gene3D" id="3.90.550.10">
    <property type="entry name" value="Spore Coat Polysaccharide Biosynthesis Protein SpsA, Chain A"/>
    <property type="match status" value="1"/>
</dbReference>
<protein>
    <submittedName>
        <fullName evidence="3">Glycosyltransferase</fullName>
    </submittedName>
</protein>
<keyword evidence="3" id="KW-0808">Transferase</keyword>
<dbReference type="KEGG" id="mcos:GM418_12495"/>
<dbReference type="AlphaFoldDB" id="A0A6I6JTN0"/>
<dbReference type="InterPro" id="IPR050834">
    <property type="entry name" value="Glycosyltransf_2"/>
</dbReference>
<dbReference type="PANTHER" id="PTHR43685">
    <property type="entry name" value="GLYCOSYLTRANSFERASE"/>
    <property type="match status" value="1"/>
</dbReference>
<keyword evidence="1" id="KW-0472">Membrane</keyword>
<keyword evidence="4" id="KW-1185">Reference proteome</keyword>
<feature type="transmembrane region" description="Helical" evidence="1">
    <location>
        <begin position="241"/>
        <end position="263"/>
    </location>
</feature>
<dbReference type="EMBL" id="CP046401">
    <property type="protein sequence ID" value="QGY44448.1"/>
    <property type="molecule type" value="Genomic_DNA"/>
</dbReference>
<gene>
    <name evidence="3" type="ORF">GM418_12495</name>
</gene>
<name>A0A6I6JTN0_9BACT</name>
<feature type="transmembrane region" description="Helical" evidence="1">
    <location>
        <begin position="269"/>
        <end position="287"/>
    </location>
</feature>
<evidence type="ECO:0000259" key="2">
    <source>
        <dbReference type="Pfam" id="PF00535"/>
    </source>
</evidence>
<dbReference type="GO" id="GO:0016740">
    <property type="term" value="F:transferase activity"/>
    <property type="evidence" value="ECO:0007669"/>
    <property type="project" value="UniProtKB-KW"/>
</dbReference>